<keyword evidence="8" id="KW-1185">Reference proteome</keyword>
<dbReference type="AlphaFoldDB" id="A0A2X0MXI5"/>
<dbReference type="Gene3D" id="2.40.50.140">
    <property type="entry name" value="Nucleic acid-binding proteins"/>
    <property type="match status" value="1"/>
</dbReference>
<dbReference type="EMBL" id="FMWP01000096">
    <property type="protein sequence ID" value="SCZ99272.1"/>
    <property type="molecule type" value="Genomic_DNA"/>
</dbReference>
<proteinExistence type="inferred from homology"/>
<organism evidence="7 8">
    <name type="scientific">Microbotryum saponariae</name>
    <dbReference type="NCBI Taxonomy" id="289078"/>
    <lineage>
        <taxon>Eukaryota</taxon>
        <taxon>Fungi</taxon>
        <taxon>Dikarya</taxon>
        <taxon>Basidiomycota</taxon>
        <taxon>Pucciniomycotina</taxon>
        <taxon>Microbotryomycetes</taxon>
        <taxon>Microbotryales</taxon>
        <taxon>Microbotryaceae</taxon>
        <taxon>Microbotryum</taxon>
    </lineage>
</organism>
<comment type="similarity">
    <text evidence="1">Belongs to the ATP-dependent DNA ligase family.</text>
</comment>
<dbReference type="PANTHER" id="PTHR45674:SF12">
    <property type="entry name" value="ATP DEPENDENT DNA LIGASE DOMAIN-CONTAINING PROTEIN"/>
    <property type="match status" value="1"/>
</dbReference>
<dbReference type="Gene3D" id="3.30.470.30">
    <property type="entry name" value="DNA ligase/mRNA capping enzyme"/>
    <property type="match status" value="1"/>
</dbReference>
<dbReference type="Proteomes" id="UP000249723">
    <property type="component" value="Unassembled WGS sequence"/>
</dbReference>
<keyword evidence="4" id="KW-0067">ATP-binding</keyword>
<dbReference type="PROSITE" id="PS00333">
    <property type="entry name" value="DNA_LIGASE_A2"/>
    <property type="match status" value="1"/>
</dbReference>
<dbReference type="InterPro" id="IPR050191">
    <property type="entry name" value="ATP-dep_DNA_ligase"/>
</dbReference>
<dbReference type="Gene3D" id="1.10.3260.10">
    <property type="entry name" value="DNA ligase, ATP-dependent, N-terminal domain"/>
    <property type="match status" value="1"/>
</dbReference>
<dbReference type="SUPFAM" id="SSF56091">
    <property type="entry name" value="DNA ligase/mRNA capping enzyme, catalytic domain"/>
    <property type="match status" value="1"/>
</dbReference>
<dbReference type="GO" id="GO:0005739">
    <property type="term" value="C:mitochondrion"/>
    <property type="evidence" value="ECO:0007669"/>
    <property type="project" value="TreeGrafter"/>
</dbReference>
<name>A0A2X0MXI5_9BASI</name>
<evidence type="ECO:0000256" key="4">
    <source>
        <dbReference type="ARBA" id="ARBA00022840"/>
    </source>
</evidence>
<accession>A0A2X0MXI5</accession>
<dbReference type="GO" id="GO:0005524">
    <property type="term" value="F:ATP binding"/>
    <property type="evidence" value="ECO:0007669"/>
    <property type="project" value="UniProtKB-KW"/>
</dbReference>
<dbReference type="PROSITE" id="PS50160">
    <property type="entry name" value="DNA_LIGASE_A3"/>
    <property type="match status" value="1"/>
</dbReference>
<dbReference type="InterPro" id="IPR012340">
    <property type="entry name" value="NA-bd_OB-fold"/>
</dbReference>
<dbReference type="OrthoDB" id="7482721at2759"/>
<keyword evidence="2" id="KW-0436">Ligase</keyword>
<sequence>MKLSSNPIPFRGLCGLIDELAKVPARPTHTRRATKDESKRQSIVQRWIQDHKDGTAPWLSERMPPGTIVLWFRMMYPEEGVRRRYSIGDTTMAAWLADYLDLRKELRDELPGEWSRPDRERRAGVTGCLGLKISQSWPMNPRSSTPLNLGRYVGSPASESSTWPRSSHLTPNQPLICSCSVKRIDELLDELAAKAGTSADRVRSLYSSTSRTRNRDEILRELFDPLTERETSIMVQIILQDMSPIFYPLPTTSSTAALLKYNARAHERLTAQDAMALWHERMPDLYRIKADIDEAATEVERALRCGEEPQNFQPQLGIPILVPRTNKPQACEDACRCLSGRTAVETKYDGERVQAHINLSLPIERQVQIFSKSCRDSTKDRYRLIPIIRASLGLTIPSVNQVRSWFGMPRTAESTHEMTHADDTIVEPRLLRRSAQTRAQKWKKLVLEGEMVPFDENTSAPAPFYTLVYAKSGRDNGAAAADEDAESAMTGSTQEGTPSDGLPLHLHIVWFELLVLDDISLLDTPFSLRRVLLKKLINEIQGFSSFPETIDIDFADRSTALEELRSRFAQIITERKEGLMLKPLTGVYNELHDNRRWIKLKKDFIPGCGDTIDVHVLGASWKKERGRDQLGKKVPTTVYTTFFIGFLASESPFDLWMISFVYNLQTNTPAKPHYVILSASSYGYQGALDRNRLCELNSNIMSAEQLEFSSARHVAGEAFYGDFKRVKVSEQGLDVWMADACPYTFSLSKELESSATMPWIIFKEPRVFEIVGAGFQKERGCKYHALRWPRIAKVDRTDGDPVDLEQLQAIAHHAMDSPWAVSGLFTSHVQLCDNYPDQHSSLDSMLARAKAHECKKWVAKLEEADKIERPTFAWNHRMVEEDDGERQDKHIAGPYALVCQEFGISWADLVGPASGSRKRPYDTLGADNSVKPRARDGSPPFRLDRTAWGRQAPDRQLTFTKLLIPPSTAQPLTPLSPLNVLRASNLISEVESESSGSPTRDYAWSVLPAPEIDCPMGLPGPCHLKNSNYYRHPLHVLWAAGWSIPGYRPLSRLRQGVIYVESDYDIDFVRQISRHALPSKDRKLLWFIDRRWFGHRTSLQSLSQSNRVLQVW</sequence>
<gene>
    <name evidence="7" type="ORF">BZ3500_MVSOF-1268-A1-R1_CHR3-1G05917</name>
</gene>
<dbReference type="Pfam" id="PF01068">
    <property type="entry name" value="DNA_ligase_A_M"/>
    <property type="match status" value="1"/>
</dbReference>
<dbReference type="GO" id="GO:0003910">
    <property type="term" value="F:DNA ligase (ATP) activity"/>
    <property type="evidence" value="ECO:0007669"/>
    <property type="project" value="InterPro"/>
</dbReference>
<evidence type="ECO:0000259" key="6">
    <source>
        <dbReference type="PROSITE" id="PS50160"/>
    </source>
</evidence>
<feature type="region of interest" description="Disordered" evidence="5">
    <location>
        <begin position="914"/>
        <end position="947"/>
    </location>
</feature>
<evidence type="ECO:0000313" key="8">
    <source>
        <dbReference type="Proteomes" id="UP000249723"/>
    </source>
</evidence>
<dbReference type="InterPro" id="IPR016059">
    <property type="entry name" value="DNA_ligase_ATP-dep_CS"/>
</dbReference>
<keyword evidence="3" id="KW-0547">Nucleotide-binding</keyword>
<protein>
    <submittedName>
        <fullName evidence="7">BZ3500_MvSof-1268-A1-R1_Chr3-1g05917 protein</fullName>
    </submittedName>
</protein>
<dbReference type="Pfam" id="PF04675">
    <property type="entry name" value="DNA_ligase_A_N"/>
    <property type="match status" value="1"/>
</dbReference>
<dbReference type="STRING" id="289078.A0A2X0MXI5"/>
<dbReference type="InterPro" id="IPR012310">
    <property type="entry name" value="DNA_ligase_ATP-dep_cent"/>
</dbReference>
<feature type="domain" description="ATP-dependent DNA ligase family profile" evidence="6">
    <location>
        <begin position="511"/>
        <end position="633"/>
    </location>
</feature>
<dbReference type="InterPro" id="IPR036599">
    <property type="entry name" value="DNA_ligase_N_sf"/>
</dbReference>
<dbReference type="PROSITE" id="PS00697">
    <property type="entry name" value="DNA_LIGASE_A1"/>
    <property type="match status" value="1"/>
</dbReference>
<dbReference type="GO" id="GO:1903461">
    <property type="term" value="P:Okazaki fragment processing involved in mitotic DNA replication"/>
    <property type="evidence" value="ECO:0007669"/>
    <property type="project" value="TreeGrafter"/>
</dbReference>
<feature type="region of interest" description="Disordered" evidence="5">
    <location>
        <begin position="478"/>
        <end position="497"/>
    </location>
</feature>
<evidence type="ECO:0000256" key="5">
    <source>
        <dbReference type="SAM" id="MobiDB-lite"/>
    </source>
</evidence>
<evidence type="ECO:0000313" key="7">
    <source>
        <dbReference type="EMBL" id="SCZ99272.1"/>
    </source>
</evidence>
<dbReference type="GO" id="GO:0006281">
    <property type="term" value="P:DNA repair"/>
    <property type="evidence" value="ECO:0007669"/>
    <property type="project" value="InterPro"/>
</dbReference>
<dbReference type="GO" id="GO:0006310">
    <property type="term" value="P:DNA recombination"/>
    <property type="evidence" value="ECO:0007669"/>
    <property type="project" value="InterPro"/>
</dbReference>
<evidence type="ECO:0000256" key="3">
    <source>
        <dbReference type="ARBA" id="ARBA00022741"/>
    </source>
</evidence>
<dbReference type="GO" id="GO:0005634">
    <property type="term" value="C:nucleus"/>
    <property type="evidence" value="ECO:0007669"/>
    <property type="project" value="TreeGrafter"/>
</dbReference>
<reference evidence="8" key="1">
    <citation type="submission" date="2016-10" db="EMBL/GenBank/DDBJ databases">
        <authorList>
            <person name="Jeantristanb JTB J.-T."/>
            <person name="Ricardo R."/>
        </authorList>
    </citation>
    <scope>NUCLEOTIDE SEQUENCE [LARGE SCALE GENOMIC DNA]</scope>
</reference>
<evidence type="ECO:0000256" key="1">
    <source>
        <dbReference type="ARBA" id="ARBA00007572"/>
    </source>
</evidence>
<evidence type="ECO:0000256" key="2">
    <source>
        <dbReference type="ARBA" id="ARBA00022598"/>
    </source>
</evidence>
<dbReference type="PANTHER" id="PTHR45674">
    <property type="entry name" value="DNA LIGASE 1/3 FAMILY MEMBER"/>
    <property type="match status" value="1"/>
</dbReference>
<dbReference type="InterPro" id="IPR012308">
    <property type="entry name" value="DNA_ligase_ATP-dep_N"/>
</dbReference>
<dbReference type="GO" id="GO:0003677">
    <property type="term" value="F:DNA binding"/>
    <property type="evidence" value="ECO:0007669"/>
    <property type="project" value="InterPro"/>
</dbReference>